<feature type="region of interest" description="Disordered" evidence="1">
    <location>
        <begin position="205"/>
        <end position="238"/>
    </location>
</feature>
<keyword evidence="4" id="KW-1185">Reference proteome</keyword>
<feature type="transmembrane region" description="Helical" evidence="2">
    <location>
        <begin position="173"/>
        <end position="191"/>
    </location>
</feature>
<keyword evidence="2" id="KW-0812">Transmembrane</keyword>
<name>A0A812TCD0_9DINO</name>
<organism evidence="3 4">
    <name type="scientific">Symbiodinium natans</name>
    <dbReference type="NCBI Taxonomy" id="878477"/>
    <lineage>
        <taxon>Eukaryota</taxon>
        <taxon>Sar</taxon>
        <taxon>Alveolata</taxon>
        <taxon>Dinophyceae</taxon>
        <taxon>Suessiales</taxon>
        <taxon>Symbiodiniaceae</taxon>
        <taxon>Symbiodinium</taxon>
    </lineage>
</organism>
<keyword evidence="2" id="KW-0472">Membrane</keyword>
<protein>
    <submittedName>
        <fullName evidence="3">Uncharacterized protein</fullName>
    </submittedName>
</protein>
<dbReference type="OrthoDB" id="435597at2759"/>
<accession>A0A812TCD0</accession>
<dbReference type="Proteomes" id="UP000604046">
    <property type="component" value="Unassembled WGS sequence"/>
</dbReference>
<evidence type="ECO:0000313" key="3">
    <source>
        <dbReference type="EMBL" id="CAE7516501.1"/>
    </source>
</evidence>
<feature type="transmembrane region" description="Helical" evidence="2">
    <location>
        <begin position="128"/>
        <end position="153"/>
    </location>
</feature>
<evidence type="ECO:0000256" key="2">
    <source>
        <dbReference type="SAM" id="Phobius"/>
    </source>
</evidence>
<sequence>MALASAPVIRLDEGAPKSLSPKVQQHLASMANRTEAAASSRGRRTYRKSASVEEIDRVRELPDLMGKLDEMGMTEEYVAYRERYLAWRTGDAHGASGEVGHAQPGVHRNQGFGFWYPSLEVWQWRRTLSYWIAVTFFEGSIFFTLSSFLWCYAEDLGRMKEALTKWGYVGGKINFIVCTYLMCIETINLTADHEEQRRRTIDKLTAQSLSSSSEDESSTTRDHHDVEENSDYSDGPGWECLGEGVETRRRDANQAERFYLNPFRAQKALRNLKRLGSGPWPYWASLIYLLGVMSFTVGLVAEFCTFLPHSVEKWTLLCLGEVIHVPNRPKPRSGLGLDRKS</sequence>
<gene>
    <name evidence="3" type="ORF">SNAT2548_LOCUS28912</name>
</gene>
<dbReference type="EMBL" id="CAJNDS010002536">
    <property type="protein sequence ID" value="CAE7516501.1"/>
    <property type="molecule type" value="Genomic_DNA"/>
</dbReference>
<comment type="caution">
    <text evidence="3">The sequence shown here is derived from an EMBL/GenBank/DDBJ whole genome shotgun (WGS) entry which is preliminary data.</text>
</comment>
<reference evidence="3" key="1">
    <citation type="submission" date="2021-02" db="EMBL/GenBank/DDBJ databases">
        <authorList>
            <person name="Dougan E. K."/>
            <person name="Rhodes N."/>
            <person name="Thang M."/>
            <person name="Chan C."/>
        </authorList>
    </citation>
    <scope>NUCLEOTIDE SEQUENCE</scope>
</reference>
<feature type="compositionally biased region" description="Basic and acidic residues" evidence="1">
    <location>
        <begin position="218"/>
        <end position="227"/>
    </location>
</feature>
<proteinExistence type="predicted"/>
<evidence type="ECO:0000256" key="1">
    <source>
        <dbReference type="SAM" id="MobiDB-lite"/>
    </source>
</evidence>
<dbReference type="AlphaFoldDB" id="A0A812TCD0"/>
<keyword evidence="2" id="KW-1133">Transmembrane helix</keyword>
<feature type="transmembrane region" description="Helical" evidence="2">
    <location>
        <begin position="280"/>
        <end position="301"/>
    </location>
</feature>
<evidence type="ECO:0000313" key="4">
    <source>
        <dbReference type="Proteomes" id="UP000604046"/>
    </source>
</evidence>